<keyword evidence="6 10" id="KW-0378">Hydrolase</keyword>
<dbReference type="GO" id="GO:0005829">
    <property type="term" value="C:cytosol"/>
    <property type="evidence" value="ECO:0007669"/>
    <property type="project" value="TreeGrafter"/>
</dbReference>
<dbReference type="Gene3D" id="1.20.120.430">
    <property type="entry name" value="tRNA modification GTPase MnmE domain 2"/>
    <property type="match status" value="1"/>
</dbReference>
<keyword evidence="9 10" id="KW-0342">GTP-binding</keyword>
<dbReference type="PANTHER" id="PTHR42714:SF2">
    <property type="entry name" value="TRNA MODIFICATION GTPASE GTPBP3, MITOCHONDRIAL"/>
    <property type="match status" value="1"/>
</dbReference>
<dbReference type="Pfam" id="PF01926">
    <property type="entry name" value="MMR_HSR1"/>
    <property type="match status" value="1"/>
</dbReference>
<dbReference type="InterPro" id="IPR018948">
    <property type="entry name" value="GTP-bd_TrmE_N"/>
</dbReference>
<dbReference type="GO" id="GO:0042802">
    <property type="term" value="F:identical protein binding"/>
    <property type="evidence" value="ECO:0007669"/>
    <property type="project" value="UniProtKB-ARBA"/>
</dbReference>
<keyword evidence="8 10" id="KW-0630">Potassium</keyword>
<evidence type="ECO:0000256" key="8">
    <source>
        <dbReference type="ARBA" id="ARBA00022958"/>
    </source>
</evidence>
<gene>
    <name evidence="10" type="primary">mnmE</name>
    <name evidence="10" type="synonym">trmE</name>
    <name evidence="14" type="ORF">C7460_12132</name>
</gene>
<evidence type="ECO:0000256" key="12">
    <source>
        <dbReference type="SAM" id="Coils"/>
    </source>
</evidence>
<dbReference type="CDD" id="cd04164">
    <property type="entry name" value="trmE"/>
    <property type="match status" value="1"/>
</dbReference>
<dbReference type="RefSeq" id="WP_115869584.1">
    <property type="nucleotide sequence ID" value="NZ_QREG01000021.1"/>
</dbReference>
<feature type="binding site" evidence="10">
    <location>
        <position position="251"/>
    </location>
    <ligand>
        <name>K(+)</name>
        <dbReference type="ChEBI" id="CHEBI:29103"/>
    </ligand>
</feature>
<evidence type="ECO:0000313" key="15">
    <source>
        <dbReference type="Proteomes" id="UP000256779"/>
    </source>
</evidence>
<dbReference type="InterPro" id="IPR027417">
    <property type="entry name" value="P-loop_NTPase"/>
</dbReference>
<dbReference type="PRINTS" id="PR00328">
    <property type="entry name" value="SAR1GTPBP"/>
</dbReference>
<comment type="caution">
    <text evidence="14">The sequence shown here is derived from an EMBL/GenBank/DDBJ whole genome shotgun (WGS) entry which is preliminary data.</text>
</comment>
<feature type="coiled-coil region" evidence="12">
    <location>
        <begin position="355"/>
        <end position="411"/>
    </location>
</feature>
<comment type="subcellular location">
    <subcellularLocation>
        <location evidence="10">Cytoplasm</location>
    </subcellularLocation>
</comment>
<dbReference type="PROSITE" id="PS51709">
    <property type="entry name" value="G_TRME"/>
    <property type="match status" value="1"/>
</dbReference>
<dbReference type="GO" id="GO:0046872">
    <property type="term" value="F:metal ion binding"/>
    <property type="evidence" value="ECO:0007669"/>
    <property type="project" value="UniProtKB-KW"/>
</dbReference>
<feature type="binding site" evidence="10">
    <location>
        <position position="246"/>
    </location>
    <ligand>
        <name>K(+)</name>
        <dbReference type="ChEBI" id="CHEBI:29103"/>
    </ligand>
</feature>
<dbReference type="NCBIfam" id="NF003661">
    <property type="entry name" value="PRK05291.1-3"/>
    <property type="match status" value="1"/>
</dbReference>
<dbReference type="InterPro" id="IPR027266">
    <property type="entry name" value="TrmE/GcvT-like"/>
</dbReference>
<comment type="caution">
    <text evidence="10">Lacks conserved residue(s) required for the propagation of feature annotation.</text>
</comment>
<dbReference type="OrthoDB" id="9805918at2"/>
<feature type="binding site" evidence="10">
    <location>
        <begin position="246"/>
        <end position="252"/>
    </location>
    <ligand>
        <name>GTP</name>
        <dbReference type="ChEBI" id="CHEBI:37565"/>
    </ligand>
</feature>
<dbReference type="Proteomes" id="UP000256779">
    <property type="component" value="Unassembled WGS sequence"/>
</dbReference>
<keyword evidence="4 10" id="KW-0479">Metal-binding</keyword>
<evidence type="ECO:0000256" key="7">
    <source>
        <dbReference type="ARBA" id="ARBA00022842"/>
    </source>
</evidence>
<comment type="subunit">
    <text evidence="10">Homodimer. Heterotetramer of two MnmE and two MnmG subunits.</text>
</comment>
<accession>A0A3D9KYI3</accession>
<keyword evidence="2 10" id="KW-0963">Cytoplasm</keyword>
<feature type="binding site" evidence="10">
    <location>
        <position position="227"/>
    </location>
    <ligand>
        <name>K(+)</name>
        <dbReference type="ChEBI" id="CHEBI:29103"/>
    </ligand>
</feature>
<feature type="binding site" evidence="10">
    <location>
        <position position="252"/>
    </location>
    <ligand>
        <name>Mg(2+)</name>
        <dbReference type="ChEBI" id="CHEBI:18420"/>
    </ligand>
</feature>
<evidence type="ECO:0000256" key="2">
    <source>
        <dbReference type="ARBA" id="ARBA00022490"/>
    </source>
</evidence>
<dbReference type="SUPFAM" id="SSF52540">
    <property type="entry name" value="P-loop containing nucleoside triphosphate hydrolases"/>
    <property type="match status" value="1"/>
</dbReference>
<dbReference type="SUPFAM" id="SSF116878">
    <property type="entry name" value="TrmE connector domain"/>
    <property type="match status" value="1"/>
</dbReference>
<feature type="binding site" evidence="10">
    <location>
        <begin position="227"/>
        <end position="232"/>
    </location>
    <ligand>
        <name>GTP</name>
        <dbReference type="ChEBI" id="CHEBI:37565"/>
    </ligand>
</feature>
<dbReference type="EC" id="3.6.-.-" evidence="10"/>
<evidence type="ECO:0000313" key="14">
    <source>
        <dbReference type="EMBL" id="RED94345.1"/>
    </source>
</evidence>
<evidence type="ECO:0000256" key="5">
    <source>
        <dbReference type="ARBA" id="ARBA00022741"/>
    </source>
</evidence>
<evidence type="ECO:0000256" key="3">
    <source>
        <dbReference type="ARBA" id="ARBA00022694"/>
    </source>
</evidence>
<keyword evidence="12" id="KW-0175">Coiled coil</keyword>
<dbReference type="Gene3D" id="3.30.1360.120">
    <property type="entry name" value="Probable tRNA modification gtpase trme, domain 1"/>
    <property type="match status" value="1"/>
</dbReference>
<dbReference type="Gene3D" id="3.40.50.300">
    <property type="entry name" value="P-loop containing nucleotide triphosphate hydrolases"/>
    <property type="match status" value="1"/>
</dbReference>
<dbReference type="Pfam" id="PF12631">
    <property type="entry name" value="MnmE_helical"/>
    <property type="match status" value="1"/>
</dbReference>
<keyword evidence="15" id="KW-1185">Reference proteome</keyword>
<evidence type="ECO:0000256" key="11">
    <source>
        <dbReference type="RuleBase" id="RU003313"/>
    </source>
</evidence>
<feature type="domain" description="TrmE-type G" evidence="13">
    <location>
        <begin position="217"/>
        <end position="374"/>
    </location>
</feature>
<dbReference type="InterPro" id="IPR025867">
    <property type="entry name" value="MnmE_helical"/>
</dbReference>
<feature type="binding site" evidence="10">
    <location>
        <position position="121"/>
    </location>
    <ligand>
        <name>(6S)-5-formyl-5,6,7,8-tetrahydrofolate</name>
        <dbReference type="ChEBI" id="CHEBI:57457"/>
    </ligand>
</feature>
<dbReference type="InterPro" id="IPR004520">
    <property type="entry name" value="GTPase_MnmE"/>
</dbReference>
<feature type="binding site" evidence="10">
    <location>
        <position position="82"/>
    </location>
    <ligand>
        <name>(6S)-5-formyl-5,6,7,8-tetrahydrofolate</name>
        <dbReference type="ChEBI" id="CHEBI:57457"/>
    </ligand>
</feature>
<dbReference type="HAMAP" id="MF_00379">
    <property type="entry name" value="GTPase_MnmE"/>
    <property type="match status" value="1"/>
</dbReference>
<dbReference type="InterPro" id="IPR005225">
    <property type="entry name" value="Small_GTP-bd"/>
</dbReference>
<protein>
    <recommendedName>
        <fullName evidence="10">tRNA modification GTPase MnmE</fullName>
        <ecNumber evidence="10">3.6.-.-</ecNumber>
    </recommendedName>
</protein>
<comment type="similarity">
    <text evidence="1 10 11">Belongs to the TRAFAC class TrmE-Era-EngA-EngB-Septin-like GTPase superfamily. TrmE GTPase family.</text>
</comment>
<sequence length="452" mass="49788">MELDTIVALATPAGVGAIGVIRVSGGKTIELVNGIFKGKDLASAKSHTIHLGTIRDEDVIVDEVLISLFKGPNSYTKEDVIEISCHGSPYIIQQLIKLILSKGARLAHPGEFTQRAFANGRFDLAQAEAVADLIASENESMHRAAMNQMRGGLSQEIKNLREELVHFASMIELELDFSEEDVEFASREDLKKLIYSLKGLITRLTESFTLGNAIKNGIPTVIAGKPNAGKSTLLNALLNEEKAIVSDIPGTTRDVIEDVINVEGIAFRFTDTAGIRTTEDKVEAIGVERTYAKMKEASVIIYLIDMIHDTLDDIQQQIAYLRDLDIPYLLIGNKLDQAKAEIQQQLAADGALFISASQKQNLEDLKAKLKELVSLDDFKTGNTIVTNMRHYESLQQTNDALDRVLNGIDQQITNDFLAMDIRHALHHLGEITGEITTDDLLDNIFSKFCIGK</sequence>
<evidence type="ECO:0000256" key="9">
    <source>
        <dbReference type="ARBA" id="ARBA00023134"/>
    </source>
</evidence>
<reference evidence="14 15" key="1">
    <citation type="submission" date="2018-07" db="EMBL/GenBank/DDBJ databases">
        <title>Genomic Encyclopedia of Type Strains, Phase IV (KMG-IV): sequencing the most valuable type-strain genomes for metagenomic binning, comparative biology and taxonomic classification.</title>
        <authorList>
            <person name="Goeker M."/>
        </authorList>
    </citation>
    <scope>NUCLEOTIDE SEQUENCE [LARGE SCALE GENOMIC DNA]</scope>
    <source>
        <strain evidence="14 15">DSM 4134</strain>
    </source>
</reference>
<name>A0A3D9KYI3_MARFU</name>
<dbReference type="FunFam" id="3.30.1360.120:FF:000003">
    <property type="entry name" value="tRNA modification GTPase MnmE"/>
    <property type="match status" value="1"/>
</dbReference>
<dbReference type="Pfam" id="PF10396">
    <property type="entry name" value="TrmE_N"/>
    <property type="match status" value="1"/>
</dbReference>
<feature type="binding site" evidence="10">
    <location>
        <begin position="271"/>
        <end position="274"/>
    </location>
    <ligand>
        <name>GTP</name>
        <dbReference type="ChEBI" id="CHEBI:37565"/>
    </ligand>
</feature>
<comment type="cofactor">
    <cofactor evidence="10">
        <name>K(+)</name>
        <dbReference type="ChEBI" id="CHEBI:29103"/>
    </cofactor>
    <text evidence="10">Binds 1 potassium ion per subunit.</text>
</comment>
<keyword evidence="3 10" id="KW-0819">tRNA processing</keyword>
<evidence type="ECO:0000256" key="4">
    <source>
        <dbReference type="ARBA" id="ARBA00022723"/>
    </source>
</evidence>
<dbReference type="CDD" id="cd14858">
    <property type="entry name" value="TrmE_N"/>
    <property type="match status" value="1"/>
</dbReference>
<dbReference type="PANTHER" id="PTHR42714">
    <property type="entry name" value="TRNA MODIFICATION GTPASE GTPBP3"/>
    <property type="match status" value="1"/>
</dbReference>
<evidence type="ECO:0000259" key="13">
    <source>
        <dbReference type="PROSITE" id="PS51709"/>
    </source>
</evidence>
<dbReference type="GO" id="GO:0003924">
    <property type="term" value="F:GTPase activity"/>
    <property type="evidence" value="ECO:0007669"/>
    <property type="project" value="UniProtKB-UniRule"/>
</dbReference>
<dbReference type="InterPro" id="IPR031168">
    <property type="entry name" value="G_TrmE"/>
</dbReference>
<feature type="binding site" evidence="10">
    <location>
        <position position="248"/>
    </location>
    <ligand>
        <name>K(+)</name>
        <dbReference type="ChEBI" id="CHEBI:29103"/>
    </ligand>
</feature>
<feature type="binding site" evidence="10">
    <location>
        <position position="22"/>
    </location>
    <ligand>
        <name>(6S)-5-formyl-5,6,7,8-tetrahydrofolate</name>
        <dbReference type="ChEBI" id="CHEBI:57457"/>
    </ligand>
</feature>
<dbReference type="GO" id="GO:0005525">
    <property type="term" value="F:GTP binding"/>
    <property type="evidence" value="ECO:0007669"/>
    <property type="project" value="UniProtKB-UniRule"/>
</dbReference>
<organism evidence="14 15">
    <name type="scientific">Marinoscillum furvescens DSM 4134</name>
    <dbReference type="NCBI Taxonomy" id="1122208"/>
    <lineage>
        <taxon>Bacteria</taxon>
        <taxon>Pseudomonadati</taxon>
        <taxon>Bacteroidota</taxon>
        <taxon>Cytophagia</taxon>
        <taxon>Cytophagales</taxon>
        <taxon>Reichenbachiellaceae</taxon>
        <taxon>Marinoscillum</taxon>
    </lineage>
</organism>
<dbReference type="GO" id="GO:0030488">
    <property type="term" value="P:tRNA methylation"/>
    <property type="evidence" value="ECO:0007669"/>
    <property type="project" value="TreeGrafter"/>
</dbReference>
<keyword evidence="5 10" id="KW-0547">Nucleotide-binding</keyword>
<dbReference type="InterPro" id="IPR006689">
    <property type="entry name" value="Small_GTPase_ARF/SAR"/>
</dbReference>
<evidence type="ECO:0000256" key="10">
    <source>
        <dbReference type="HAMAP-Rule" id="MF_00379"/>
    </source>
</evidence>
<feature type="binding site" evidence="10">
    <location>
        <position position="231"/>
    </location>
    <ligand>
        <name>Mg(2+)</name>
        <dbReference type="ChEBI" id="CHEBI:18420"/>
    </ligand>
</feature>
<dbReference type="NCBIfam" id="TIGR00231">
    <property type="entry name" value="small_GTP"/>
    <property type="match status" value="1"/>
</dbReference>
<dbReference type="AlphaFoldDB" id="A0A3D9KYI3"/>
<dbReference type="EMBL" id="QREG01000021">
    <property type="protein sequence ID" value="RED94345.1"/>
    <property type="molecule type" value="Genomic_DNA"/>
</dbReference>
<dbReference type="InterPro" id="IPR006073">
    <property type="entry name" value="GTP-bd"/>
</dbReference>
<dbReference type="InterPro" id="IPR027368">
    <property type="entry name" value="MnmE_dom2"/>
</dbReference>
<dbReference type="FunFam" id="3.40.50.300:FF:001376">
    <property type="entry name" value="tRNA modification GTPase MnmE"/>
    <property type="match status" value="1"/>
</dbReference>
<keyword evidence="7 10" id="KW-0460">Magnesium</keyword>
<dbReference type="GO" id="GO:0002098">
    <property type="term" value="P:tRNA wobble uridine modification"/>
    <property type="evidence" value="ECO:0007669"/>
    <property type="project" value="TreeGrafter"/>
</dbReference>
<feature type="binding site" evidence="10">
    <location>
        <position position="452"/>
    </location>
    <ligand>
        <name>(6S)-5-formyl-5,6,7,8-tetrahydrofolate</name>
        <dbReference type="ChEBI" id="CHEBI:57457"/>
    </ligand>
</feature>
<comment type="function">
    <text evidence="10">Exhibits a very high intrinsic GTPase hydrolysis rate. Involved in the addition of a carboxymethylaminomethyl (cmnm) group at the wobble position (U34) of certain tRNAs, forming tRNA-cmnm(5)s(2)U34.</text>
</comment>
<evidence type="ECO:0000256" key="1">
    <source>
        <dbReference type="ARBA" id="ARBA00011043"/>
    </source>
</evidence>
<evidence type="ECO:0000256" key="6">
    <source>
        <dbReference type="ARBA" id="ARBA00022801"/>
    </source>
</evidence>
<dbReference type="NCBIfam" id="TIGR00450">
    <property type="entry name" value="mnmE_trmE_thdF"/>
    <property type="match status" value="1"/>
</dbReference>
<proteinExistence type="inferred from homology"/>